<dbReference type="Pfam" id="PF04280">
    <property type="entry name" value="Tim44"/>
    <property type="match status" value="1"/>
</dbReference>
<feature type="domain" description="Tim44-like" evidence="19">
    <location>
        <begin position="259"/>
        <end position="408"/>
    </location>
</feature>
<keyword evidence="9" id="KW-0809">Transit peptide</keyword>
<keyword evidence="6 16" id="KW-0999">Mitochondrion inner membrane</keyword>
<keyword evidence="10 16" id="KW-0811">Translocation</keyword>
<dbReference type="InterPro" id="IPR032710">
    <property type="entry name" value="NTF2-like_dom_sf"/>
</dbReference>
<dbReference type="FunFam" id="3.10.450.240:FF:000001">
    <property type="entry name" value="Mitochondrial import inner membrane translocase subunit TIM44"/>
    <property type="match status" value="1"/>
</dbReference>
<evidence type="ECO:0000256" key="1">
    <source>
        <dbReference type="ARBA" id="ARBA00004443"/>
    </source>
</evidence>
<keyword evidence="7" id="KW-0067">ATP-binding</keyword>
<dbReference type="SMART" id="SM00978">
    <property type="entry name" value="Tim44"/>
    <property type="match status" value="1"/>
</dbReference>
<comment type="function">
    <text evidence="13">Essential component of the PAM complex, a complex required for the translocation of transit peptide-containing proteins from the inner membrane into the mitochondrial matrix in an ATP-dependent manner. Recruits mitochondrial HSP70 to drive protein translocation into the matrix using ATP as an energy source.</text>
</comment>
<dbReference type="GO" id="GO:0005524">
    <property type="term" value="F:ATP binding"/>
    <property type="evidence" value="ECO:0007669"/>
    <property type="project" value="UniProtKB-KW"/>
</dbReference>
<dbReference type="GO" id="GO:0030150">
    <property type="term" value="P:protein import into mitochondrial matrix"/>
    <property type="evidence" value="ECO:0007669"/>
    <property type="project" value="InterPro"/>
</dbReference>
<dbReference type="PANTHER" id="PTHR10721:SF1">
    <property type="entry name" value="MITOCHONDRIAL IMPORT INNER MEMBRANE TRANSLOCASE SUBUNIT TIM44"/>
    <property type="match status" value="1"/>
</dbReference>
<dbReference type="PANTHER" id="PTHR10721">
    <property type="entry name" value="MITOCHONDRIAL IMPORT INNER MEMBRANE TRANSLOCASE SUBUNIT TIM44"/>
    <property type="match status" value="1"/>
</dbReference>
<evidence type="ECO:0000256" key="2">
    <source>
        <dbReference type="ARBA" id="ARBA00009597"/>
    </source>
</evidence>
<comment type="subcellular location">
    <subcellularLocation>
        <location evidence="1">Mitochondrion inner membrane</location>
        <topology evidence="1">Peripheral membrane protein</topology>
        <orientation evidence="1">Matrix side</orientation>
    </subcellularLocation>
</comment>
<evidence type="ECO:0000256" key="4">
    <source>
        <dbReference type="ARBA" id="ARBA00022553"/>
    </source>
</evidence>
<comment type="similarity">
    <text evidence="2 16">Belongs to the Tim44 family.</text>
</comment>
<accession>A0A131Y407</accession>
<sequence length="415" mass="47147">MCLFRGPPLTRCYSSPPQRKGFFGQVFENIKQEMVQSKEMKESLKKFREEAAKLEQSEALRSARQKYENIEAETAKGSQQIKEQLESLKEKIREGIEEAQKSEIGKMSREFTEELAKSAKTAAETLAKQGDQLGKSGAFQAVSSGIKAVKTEIDVSTIPGARVYRAPEKLRKRSESSSASAAEPRVVSPNEEATGIELHKDSRWYQSWQNFRENNPYVHKFFDLKTQYDESDNPLVRASRTLTDKVSDIFGGLFQKTELSEVLTEICKMDPAFDKNEFLRQCETDIIPNVLEAIVRGDLEILRDWCHDAPFNVLSTPIKQAAQLGYRFDSKVLDVTNVDLAMGKIMEQGPVLIITFQSQQIMVVRNAKGDVVEGDPDKIMRMHYAWVLCRDQNELDPRAAWKLMDLSANSAEQWL</sequence>
<evidence type="ECO:0000259" key="19">
    <source>
        <dbReference type="SMART" id="SM00978"/>
    </source>
</evidence>
<dbReference type="GO" id="GO:0051087">
    <property type="term" value="F:protein-folding chaperone binding"/>
    <property type="evidence" value="ECO:0007669"/>
    <property type="project" value="InterPro"/>
</dbReference>
<evidence type="ECO:0000256" key="3">
    <source>
        <dbReference type="ARBA" id="ARBA00022448"/>
    </source>
</evidence>
<evidence type="ECO:0000256" key="10">
    <source>
        <dbReference type="ARBA" id="ARBA00023010"/>
    </source>
</evidence>
<feature type="coiled-coil region" evidence="17">
    <location>
        <begin position="30"/>
        <end position="102"/>
    </location>
</feature>
<evidence type="ECO:0000256" key="6">
    <source>
        <dbReference type="ARBA" id="ARBA00022792"/>
    </source>
</evidence>
<dbReference type="InterPro" id="IPR017303">
    <property type="entry name" value="Tim44"/>
</dbReference>
<keyword evidence="4" id="KW-0597">Phosphoprotein</keyword>
<evidence type="ECO:0000313" key="20">
    <source>
        <dbReference type="EMBL" id="JAP72651.1"/>
    </source>
</evidence>
<evidence type="ECO:0000256" key="5">
    <source>
        <dbReference type="ARBA" id="ARBA00022741"/>
    </source>
</evidence>
<dbReference type="GO" id="GO:0005743">
    <property type="term" value="C:mitochondrial inner membrane"/>
    <property type="evidence" value="ECO:0007669"/>
    <property type="project" value="UniProtKB-SubCell"/>
</dbReference>
<evidence type="ECO:0000256" key="16">
    <source>
        <dbReference type="PIRNR" id="PIRNR037871"/>
    </source>
</evidence>
<keyword evidence="11 16" id="KW-0496">Mitochondrion</keyword>
<dbReference type="Gene3D" id="3.10.450.240">
    <property type="match status" value="1"/>
</dbReference>
<dbReference type="SUPFAM" id="SSF54427">
    <property type="entry name" value="NTF2-like"/>
    <property type="match status" value="1"/>
</dbReference>
<reference evidence="20" key="1">
    <citation type="submission" date="2016-02" db="EMBL/GenBank/DDBJ databases">
        <title>RNAseq analyses of the midgut from blood- or serum-fed Ixodes ricinus ticks.</title>
        <authorList>
            <person name="Perner J."/>
            <person name="Provaznik J."/>
            <person name="Schrenkova J."/>
            <person name="Urbanova V."/>
            <person name="Ribeiro J.M."/>
            <person name="Kopacek P."/>
        </authorList>
    </citation>
    <scope>NUCLEOTIDE SEQUENCE</scope>
    <source>
        <tissue evidence="20">Gut</tissue>
    </source>
</reference>
<evidence type="ECO:0000256" key="12">
    <source>
        <dbReference type="ARBA" id="ARBA00023136"/>
    </source>
</evidence>
<evidence type="ECO:0000256" key="13">
    <source>
        <dbReference type="ARBA" id="ARBA00057148"/>
    </source>
</evidence>
<evidence type="ECO:0000256" key="7">
    <source>
        <dbReference type="ARBA" id="ARBA00022840"/>
    </source>
</evidence>
<dbReference type="InterPro" id="IPR039544">
    <property type="entry name" value="Tim44-like"/>
</dbReference>
<keyword evidence="3 16" id="KW-0813">Transport</keyword>
<evidence type="ECO:0000256" key="14">
    <source>
        <dbReference type="ARBA" id="ARBA00063163"/>
    </source>
</evidence>
<evidence type="ECO:0000256" key="11">
    <source>
        <dbReference type="ARBA" id="ARBA00023128"/>
    </source>
</evidence>
<dbReference type="EMBL" id="GEFM01003145">
    <property type="protein sequence ID" value="JAP72651.1"/>
    <property type="molecule type" value="mRNA"/>
</dbReference>
<keyword evidence="17" id="KW-0175">Coiled coil</keyword>
<comment type="subunit">
    <text evidence="14">Probable component of the PAM complex at least composed of a mitochondrial HSP70 protein, GRPEL1 or GRPEL2, TIMM44, TIMM16/PAM16 and TIMM14/DNAJC19. The complex interacts with the TIMM23 component of the TIM23 complex. Interacts with SLC25A4/ANT1 and SLC25A5/ANT2; leading to inhibit the presequence translocase TIMM23, thereby promoting stabilization of PINK1.</text>
</comment>
<organism evidence="20">
    <name type="scientific">Ixodes ricinus</name>
    <name type="common">Common tick</name>
    <name type="synonym">Acarus ricinus</name>
    <dbReference type="NCBI Taxonomy" id="34613"/>
    <lineage>
        <taxon>Eukaryota</taxon>
        <taxon>Metazoa</taxon>
        <taxon>Ecdysozoa</taxon>
        <taxon>Arthropoda</taxon>
        <taxon>Chelicerata</taxon>
        <taxon>Arachnida</taxon>
        <taxon>Acari</taxon>
        <taxon>Parasitiformes</taxon>
        <taxon>Ixodida</taxon>
        <taxon>Ixodoidea</taxon>
        <taxon>Ixodidae</taxon>
        <taxon>Ixodinae</taxon>
        <taxon>Ixodes</taxon>
    </lineage>
</organism>
<keyword evidence="8 16" id="KW-0653">Protein transport</keyword>
<keyword evidence="12 16" id="KW-0472">Membrane</keyword>
<evidence type="ECO:0000256" key="8">
    <source>
        <dbReference type="ARBA" id="ARBA00022927"/>
    </source>
</evidence>
<evidence type="ECO:0000256" key="15">
    <source>
        <dbReference type="ARBA" id="ARBA00074309"/>
    </source>
</evidence>
<evidence type="ECO:0000256" key="18">
    <source>
        <dbReference type="SAM" id="MobiDB-lite"/>
    </source>
</evidence>
<keyword evidence="5" id="KW-0547">Nucleotide-binding</keyword>
<feature type="compositionally biased region" description="Low complexity" evidence="18">
    <location>
        <begin position="176"/>
        <end position="189"/>
    </location>
</feature>
<proteinExistence type="evidence at transcript level"/>
<protein>
    <recommendedName>
        <fullName evidence="15 16">Mitochondrial import inner membrane translocase subunit TIM44</fullName>
    </recommendedName>
</protein>
<evidence type="ECO:0000256" key="17">
    <source>
        <dbReference type="SAM" id="Coils"/>
    </source>
</evidence>
<feature type="region of interest" description="Disordered" evidence="18">
    <location>
        <begin position="168"/>
        <end position="193"/>
    </location>
</feature>
<evidence type="ECO:0000256" key="9">
    <source>
        <dbReference type="ARBA" id="ARBA00022946"/>
    </source>
</evidence>
<dbReference type="PIRSF" id="PIRSF037871">
    <property type="entry name" value="TIM44"/>
    <property type="match status" value="1"/>
</dbReference>
<dbReference type="InterPro" id="IPR007379">
    <property type="entry name" value="Tim44-like_dom"/>
</dbReference>
<dbReference type="AlphaFoldDB" id="A0A131Y407"/>
<name>A0A131Y407_IXORI</name>